<keyword evidence="4" id="KW-1185">Reference proteome</keyword>
<dbReference type="Proteomes" id="UP001303046">
    <property type="component" value="Unassembled WGS sequence"/>
</dbReference>
<feature type="compositionally biased region" description="Basic and acidic residues" evidence="1">
    <location>
        <begin position="93"/>
        <end position="115"/>
    </location>
</feature>
<keyword evidence="2" id="KW-0812">Transmembrane</keyword>
<sequence length="249" mass="28156">MITVSYIVLKIIIISLVYIWILIQCSRSAKKKDSSSKSVASSYIEETKLEEKYVRPAWDKLFPKILPPPVRVPEKENKEVDVEPDFMIMSAPRLDKGSNLESDKHVEPEGRRSEILEQVFCDRTQTSPDPRLEDAEESRKKMGTSKQQRRDPNQNKKNGAEGESIKLDEGEPIKSGRNGSGVGGTKGIYGSSVSDTPGKSAHNSVLEGIKKKSKETTQKMKENIRGRSKELIRTDRTIDSKEKIERRRP</sequence>
<proteinExistence type="predicted"/>
<feature type="compositionally biased region" description="Basic and acidic residues" evidence="1">
    <location>
        <begin position="208"/>
        <end position="249"/>
    </location>
</feature>
<feature type="region of interest" description="Disordered" evidence="1">
    <location>
        <begin position="93"/>
        <end position="249"/>
    </location>
</feature>
<protein>
    <submittedName>
        <fullName evidence="3">Uncharacterized protein</fullName>
    </submittedName>
</protein>
<evidence type="ECO:0000256" key="2">
    <source>
        <dbReference type="SAM" id="Phobius"/>
    </source>
</evidence>
<reference evidence="3 4" key="1">
    <citation type="submission" date="2023-08" db="EMBL/GenBank/DDBJ databases">
        <title>A Necator americanus chromosomal reference genome.</title>
        <authorList>
            <person name="Ilik V."/>
            <person name="Petrzelkova K.J."/>
            <person name="Pardy F."/>
            <person name="Fuh T."/>
            <person name="Niatou-Singa F.S."/>
            <person name="Gouil Q."/>
            <person name="Baker L."/>
            <person name="Ritchie M.E."/>
            <person name="Jex A.R."/>
            <person name="Gazzola D."/>
            <person name="Li H."/>
            <person name="Toshio Fujiwara R."/>
            <person name="Zhan B."/>
            <person name="Aroian R.V."/>
            <person name="Pafco B."/>
            <person name="Schwarz E.M."/>
        </authorList>
    </citation>
    <scope>NUCLEOTIDE SEQUENCE [LARGE SCALE GENOMIC DNA]</scope>
    <source>
        <strain evidence="3 4">Aroian</strain>
        <tissue evidence="3">Whole animal</tissue>
    </source>
</reference>
<evidence type="ECO:0000313" key="3">
    <source>
        <dbReference type="EMBL" id="KAK6733524.1"/>
    </source>
</evidence>
<evidence type="ECO:0000256" key="1">
    <source>
        <dbReference type="SAM" id="MobiDB-lite"/>
    </source>
</evidence>
<name>A0ABR1C4R8_NECAM</name>
<keyword evidence="2" id="KW-1133">Transmembrane helix</keyword>
<feature type="compositionally biased region" description="Polar residues" evidence="1">
    <location>
        <begin position="191"/>
        <end position="203"/>
    </location>
</feature>
<feature type="compositionally biased region" description="Gly residues" evidence="1">
    <location>
        <begin position="178"/>
        <end position="187"/>
    </location>
</feature>
<evidence type="ECO:0000313" key="4">
    <source>
        <dbReference type="Proteomes" id="UP001303046"/>
    </source>
</evidence>
<comment type="caution">
    <text evidence="3">The sequence shown here is derived from an EMBL/GenBank/DDBJ whole genome shotgun (WGS) entry which is preliminary data.</text>
</comment>
<gene>
    <name evidence="3" type="primary">Necator_chrII.g5129</name>
    <name evidence="3" type="ORF">RB195_017337</name>
</gene>
<feature type="transmembrane region" description="Helical" evidence="2">
    <location>
        <begin position="6"/>
        <end position="23"/>
    </location>
</feature>
<accession>A0ABR1C4R8</accession>
<feature type="compositionally biased region" description="Basic and acidic residues" evidence="1">
    <location>
        <begin position="130"/>
        <end position="140"/>
    </location>
</feature>
<keyword evidence="2" id="KW-0472">Membrane</keyword>
<dbReference type="EMBL" id="JAVFWL010000002">
    <property type="protein sequence ID" value="KAK6733524.1"/>
    <property type="molecule type" value="Genomic_DNA"/>
</dbReference>
<organism evidence="3 4">
    <name type="scientific">Necator americanus</name>
    <name type="common">Human hookworm</name>
    <dbReference type="NCBI Taxonomy" id="51031"/>
    <lineage>
        <taxon>Eukaryota</taxon>
        <taxon>Metazoa</taxon>
        <taxon>Ecdysozoa</taxon>
        <taxon>Nematoda</taxon>
        <taxon>Chromadorea</taxon>
        <taxon>Rhabditida</taxon>
        <taxon>Rhabditina</taxon>
        <taxon>Rhabditomorpha</taxon>
        <taxon>Strongyloidea</taxon>
        <taxon>Ancylostomatidae</taxon>
        <taxon>Bunostominae</taxon>
        <taxon>Necator</taxon>
    </lineage>
</organism>
<feature type="compositionally biased region" description="Basic and acidic residues" evidence="1">
    <location>
        <begin position="148"/>
        <end position="174"/>
    </location>
</feature>